<dbReference type="EMBL" id="GGFJ01012683">
    <property type="protein sequence ID" value="MBW61824.1"/>
    <property type="molecule type" value="Transcribed_RNA"/>
</dbReference>
<reference evidence="1" key="1">
    <citation type="submission" date="2018-01" db="EMBL/GenBank/DDBJ databases">
        <title>An insight into the sialome of Amazonian anophelines.</title>
        <authorList>
            <person name="Ribeiro J.M."/>
            <person name="Scarpassa V."/>
            <person name="Calvo E."/>
        </authorList>
    </citation>
    <scope>NUCLEOTIDE SEQUENCE</scope>
    <source>
        <tissue evidence="1">Salivary glands</tissue>
    </source>
</reference>
<dbReference type="AlphaFoldDB" id="A0A2M4C934"/>
<organism evidence="1">
    <name type="scientific">Anopheles marajoara</name>
    <dbReference type="NCBI Taxonomy" id="58244"/>
    <lineage>
        <taxon>Eukaryota</taxon>
        <taxon>Metazoa</taxon>
        <taxon>Ecdysozoa</taxon>
        <taxon>Arthropoda</taxon>
        <taxon>Hexapoda</taxon>
        <taxon>Insecta</taxon>
        <taxon>Pterygota</taxon>
        <taxon>Neoptera</taxon>
        <taxon>Endopterygota</taxon>
        <taxon>Diptera</taxon>
        <taxon>Nematocera</taxon>
        <taxon>Culicoidea</taxon>
        <taxon>Culicidae</taxon>
        <taxon>Anophelinae</taxon>
        <taxon>Anopheles</taxon>
    </lineage>
</organism>
<name>A0A2M4C934_9DIPT</name>
<accession>A0A2M4C934</accession>
<evidence type="ECO:0000313" key="1">
    <source>
        <dbReference type="EMBL" id="MBW61824.1"/>
    </source>
</evidence>
<proteinExistence type="predicted"/>
<sequence>MSLNPSIAACWPVPSCVLGYCWPSCSANCVPSFGTLHRPHDAHARAHADHVRRSGGIHRRILPSGDCSRTDQSYRYCCYYLVLTDSGSISRRPSSCA</sequence>
<protein>
    <submittedName>
        <fullName evidence="1">Putative secreted protein</fullName>
    </submittedName>
</protein>